<dbReference type="Gene3D" id="3.40.50.300">
    <property type="entry name" value="P-loop containing nucleotide triphosphate hydrolases"/>
    <property type="match status" value="1"/>
</dbReference>
<comment type="caution">
    <text evidence="2">The sequence shown here is derived from an EMBL/GenBank/DDBJ whole genome shotgun (WGS) entry which is preliminary data.</text>
</comment>
<evidence type="ECO:0000259" key="1">
    <source>
        <dbReference type="PROSITE" id="PS50893"/>
    </source>
</evidence>
<protein>
    <submittedName>
        <fullName evidence="2">Multidrug ABC transporter ATPase</fullName>
    </submittedName>
</protein>
<accession>A0ABU7SQL5</accession>
<keyword evidence="3" id="KW-1185">Reference proteome</keyword>
<gene>
    <name evidence="2" type="ORF">PS396_00740</name>
</gene>
<dbReference type="EMBL" id="JAQSFA010000001">
    <property type="protein sequence ID" value="MEE6700352.1"/>
    <property type="molecule type" value="Genomic_DNA"/>
</dbReference>
<dbReference type="InterPro" id="IPR027417">
    <property type="entry name" value="P-loop_NTPase"/>
</dbReference>
<evidence type="ECO:0000313" key="3">
    <source>
        <dbReference type="Proteomes" id="UP001335665"/>
    </source>
</evidence>
<evidence type="ECO:0000313" key="2">
    <source>
        <dbReference type="EMBL" id="MEE6700352.1"/>
    </source>
</evidence>
<reference evidence="2 3" key="1">
    <citation type="submission" date="2023-02" db="EMBL/GenBank/DDBJ databases">
        <title>The predominant lactic acid bacteria and yeasts involved in the spontaneous fermentation of millet during the production of the traditional porridge Hausa koko in Ghana.</title>
        <authorList>
            <person name="Atter A."/>
            <person name="Diaz M."/>
        </authorList>
    </citation>
    <scope>NUCLEOTIDE SEQUENCE [LARGE SCALE GENOMIC DNA]</scope>
    <source>
        <strain evidence="2 3">FI11552</strain>
    </source>
</reference>
<dbReference type="PROSITE" id="PS50893">
    <property type="entry name" value="ABC_TRANSPORTER_2"/>
    <property type="match status" value="1"/>
</dbReference>
<dbReference type="InterPro" id="IPR003439">
    <property type="entry name" value="ABC_transporter-like_ATP-bd"/>
</dbReference>
<dbReference type="SUPFAM" id="SSF52540">
    <property type="entry name" value="P-loop containing nucleoside triphosphate hydrolases"/>
    <property type="match status" value="1"/>
</dbReference>
<dbReference type="Proteomes" id="UP001335665">
    <property type="component" value="Unassembled WGS sequence"/>
</dbReference>
<sequence length="287" mass="31604">MSRISLSNLTFEAKSGDQLEDVSMELVSPQMVAICSNDDGATSSLEQLVTGAGKVLDGKVSVDGRDLKYLRRHHDELIANLAKTDLRGRTVEKAIKKACRHQDGALSVDATLKMLQPLGLQPDTKLAALNDRQQQELKIIILLALRRPVVVLGRGIDQLEEQARLTMGQLLKDYAQKTNSLVLFTSENVSTMMRFADVIYYFNGSHLTSVRALRLGDGVDCTVTVTGTGLPVEMAVRMGAHMLEEAPNETRFLYTGNIQALLPLLEQSTITDVRIEDASVEDELMAY</sequence>
<feature type="domain" description="ABC transporter" evidence="1">
    <location>
        <begin position="4"/>
        <end position="228"/>
    </location>
</feature>
<proteinExistence type="predicted"/>
<dbReference type="RefSeq" id="WP_331191953.1">
    <property type="nucleotide sequence ID" value="NZ_JAQSEN010000001.1"/>
</dbReference>
<name>A0ABU7SQL5_9LACO</name>
<organism evidence="2 3">
    <name type="scientific">Limosilactobacillus pontis</name>
    <dbReference type="NCBI Taxonomy" id="35787"/>
    <lineage>
        <taxon>Bacteria</taxon>
        <taxon>Bacillati</taxon>
        <taxon>Bacillota</taxon>
        <taxon>Bacilli</taxon>
        <taxon>Lactobacillales</taxon>
        <taxon>Lactobacillaceae</taxon>
        <taxon>Limosilactobacillus</taxon>
    </lineage>
</organism>